<accession>A0A429X1V7</accession>
<dbReference type="InterPro" id="IPR015421">
    <property type="entry name" value="PyrdxlP-dep_Trfase_major"/>
</dbReference>
<dbReference type="SUPFAM" id="SSF53383">
    <property type="entry name" value="PLP-dependent transferases"/>
    <property type="match status" value="1"/>
</dbReference>
<keyword evidence="4" id="KW-0032">Aminotransferase</keyword>
<dbReference type="GO" id="GO:0008483">
    <property type="term" value="F:transaminase activity"/>
    <property type="evidence" value="ECO:0007669"/>
    <property type="project" value="UniProtKB-KW"/>
</dbReference>
<comment type="similarity">
    <text evidence="3">Belongs to the class-III pyridoxal-phosphate-dependent aminotransferase family.</text>
</comment>
<proteinExistence type="inferred from homology"/>
<dbReference type="CDD" id="cd00610">
    <property type="entry name" value="OAT_like"/>
    <property type="match status" value="1"/>
</dbReference>
<dbReference type="AlphaFoldDB" id="A0A429X1V7"/>
<evidence type="ECO:0000313" key="5">
    <source>
        <dbReference type="Proteomes" id="UP000287296"/>
    </source>
</evidence>
<evidence type="ECO:0000256" key="2">
    <source>
        <dbReference type="ARBA" id="ARBA00022898"/>
    </source>
</evidence>
<keyword evidence="2 3" id="KW-0663">Pyridoxal phosphate</keyword>
<dbReference type="EMBL" id="QYTW02000033">
    <property type="protein sequence ID" value="RST57461.1"/>
    <property type="molecule type" value="Genomic_DNA"/>
</dbReference>
<dbReference type="InterPro" id="IPR005814">
    <property type="entry name" value="Aminotrans_3"/>
</dbReference>
<keyword evidence="4" id="KW-0808">Transferase</keyword>
<dbReference type="Gene3D" id="3.40.640.10">
    <property type="entry name" value="Type I PLP-dependent aspartate aminotransferase-like (Major domain)"/>
    <property type="match status" value="1"/>
</dbReference>
<name>A0A429X1V7_SIMTE</name>
<dbReference type="GO" id="GO:0030170">
    <property type="term" value="F:pyridoxal phosphate binding"/>
    <property type="evidence" value="ECO:0007669"/>
    <property type="project" value="InterPro"/>
</dbReference>
<reference evidence="4 5" key="1">
    <citation type="submission" date="2018-12" db="EMBL/GenBank/DDBJ databases">
        <authorList>
            <person name="Sun L."/>
            <person name="Chen Z."/>
        </authorList>
    </citation>
    <scope>NUCLEOTIDE SEQUENCE [LARGE SCALE GENOMIC DNA]</scope>
    <source>
        <strain evidence="4 5">LMG 29736</strain>
    </source>
</reference>
<evidence type="ECO:0000256" key="1">
    <source>
        <dbReference type="ARBA" id="ARBA00001933"/>
    </source>
</evidence>
<protein>
    <submittedName>
        <fullName evidence="4">Aspartate aminotransferase family protein</fullName>
    </submittedName>
</protein>
<dbReference type="Pfam" id="PF00202">
    <property type="entry name" value="Aminotran_3"/>
    <property type="match status" value="1"/>
</dbReference>
<gene>
    <name evidence="4" type="ORF">D5F11_022325</name>
</gene>
<dbReference type="PANTHER" id="PTHR43713:SF3">
    <property type="entry name" value="GLUTAMATE-1-SEMIALDEHYDE 2,1-AMINOMUTASE 1, CHLOROPLASTIC-RELATED"/>
    <property type="match status" value="1"/>
</dbReference>
<evidence type="ECO:0000313" key="4">
    <source>
        <dbReference type="EMBL" id="RST57461.1"/>
    </source>
</evidence>
<dbReference type="InterPro" id="IPR015422">
    <property type="entry name" value="PyrdxlP-dep_Trfase_small"/>
</dbReference>
<dbReference type="Proteomes" id="UP000287296">
    <property type="component" value="Unassembled WGS sequence"/>
</dbReference>
<evidence type="ECO:0000256" key="3">
    <source>
        <dbReference type="RuleBase" id="RU003560"/>
    </source>
</evidence>
<dbReference type="RefSeq" id="WP_120118351.1">
    <property type="nucleotide sequence ID" value="NZ_QYTW02000033.1"/>
</dbReference>
<organism evidence="4 5">
    <name type="scientific">Siminovitchia terrae</name>
    <name type="common">Bacillus terrae</name>
    <dbReference type="NCBI Taxonomy" id="1914933"/>
    <lineage>
        <taxon>Bacteria</taxon>
        <taxon>Bacillati</taxon>
        <taxon>Bacillota</taxon>
        <taxon>Bacilli</taxon>
        <taxon>Bacillales</taxon>
        <taxon>Bacillaceae</taxon>
        <taxon>Siminovitchia</taxon>
    </lineage>
</organism>
<dbReference type="Gene3D" id="3.90.1150.10">
    <property type="entry name" value="Aspartate Aminotransferase, domain 1"/>
    <property type="match status" value="1"/>
</dbReference>
<dbReference type="OrthoDB" id="9807885at2"/>
<dbReference type="PANTHER" id="PTHR43713">
    <property type="entry name" value="GLUTAMATE-1-SEMIALDEHYDE 2,1-AMINOMUTASE"/>
    <property type="match status" value="1"/>
</dbReference>
<sequence>MAISERGMGIKRFAAKTPKSLEFYKEAIKVMPGGTTANIKFFAPYPIIMEKGKGSRLYDLDGNEYIDYLLSYGALILGHGHPRVLQAVQEQLNDNGTYLFGTPHRLEVEMGRKIQQLYPSIELLRYTNSGTEATLLAIRLACAYTGKNKIAKFEGHYHGGYDQVLVSVNPSLEEAGNPHQPKSVAESKGMDHYHEEHTIILPFNDLDAASDILRKRKDELAAIIVEPIQGGFIPAERSFMEGLRKLTEELDILLIFDEVKTCFRLGMGGAQEYYNIKPDLTALGKAVGGGYPIGITGGRKNVMEVSLPKAASDVFDNSQSKNSKARDVLFHSGTYNGHPSILAAGLETIAVLEEEISRINETVEKLKTGISKLFSQRGMAVQTLGLGSIFNLIFTEKDQILNYRDLQSADFELRRELDFQLINEGIYTKPLNRYSISSAHGQDEIDQTLDAYEKVIGKL</sequence>
<dbReference type="InterPro" id="IPR015424">
    <property type="entry name" value="PyrdxlP-dep_Trfase"/>
</dbReference>
<comment type="caution">
    <text evidence="4">The sequence shown here is derived from an EMBL/GenBank/DDBJ whole genome shotgun (WGS) entry which is preliminary data.</text>
</comment>
<comment type="cofactor">
    <cofactor evidence="1">
        <name>pyridoxal 5'-phosphate</name>
        <dbReference type="ChEBI" id="CHEBI:597326"/>
    </cofactor>
</comment>